<dbReference type="Gene3D" id="3.90.550.10">
    <property type="entry name" value="Spore Coat Polysaccharide Biosynthesis Protein SpsA, Chain A"/>
    <property type="match status" value="1"/>
</dbReference>
<dbReference type="GO" id="GO:0016740">
    <property type="term" value="F:transferase activity"/>
    <property type="evidence" value="ECO:0007669"/>
    <property type="project" value="UniProtKB-KW"/>
</dbReference>
<sequence length="368" mass="41245">MATFPAKPPLVVIVTPVLNGEAFLQAAMDSVQAQTYPNIVHIVLDNASTDGTRALLEAFDAHTVPVSVYRNDATLPITDNWDHAFSFVPSDAVYVKLHCADDLMHATCIAKFVDISERHPDVQVVSCHDVYCEMVRRANLPINNGVVDGKVAARMIMDRSICWLPYQHLFGRLDSDDRGKPFFGTHKVGADPYAMVRMVLRGSFGYINEPLVYTRRHGQNFSDRLATVGRTPVTALQINMMLITYFEIMLAFGEMCWSDEAYVHAKTFARNNIARTAIKWRLQRYHRALQDLTASLEAVDRPLTLVNYIGAVMSLPAYLVWIVKKKTKVGPAVDTEYFQPNRFRADVMAPRPKPALMGPEIEPAASSI</sequence>
<dbReference type="AlphaFoldDB" id="A0A2T5TY50"/>
<organism evidence="2 3">
    <name type="scientific">Sphingomonas faeni</name>
    <dbReference type="NCBI Taxonomy" id="185950"/>
    <lineage>
        <taxon>Bacteria</taxon>
        <taxon>Pseudomonadati</taxon>
        <taxon>Pseudomonadota</taxon>
        <taxon>Alphaproteobacteria</taxon>
        <taxon>Sphingomonadales</taxon>
        <taxon>Sphingomonadaceae</taxon>
        <taxon>Sphingomonas</taxon>
    </lineage>
</organism>
<dbReference type="Pfam" id="PF00535">
    <property type="entry name" value="Glycos_transf_2"/>
    <property type="match status" value="1"/>
</dbReference>
<feature type="domain" description="Glycosyltransferase 2-like" evidence="1">
    <location>
        <begin position="13"/>
        <end position="144"/>
    </location>
</feature>
<dbReference type="RefSeq" id="WP_107955714.1">
    <property type="nucleotide sequence ID" value="NZ_QAYE01000011.1"/>
</dbReference>
<dbReference type="InterPro" id="IPR001173">
    <property type="entry name" value="Glyco_trans_2-like"/>
</dbReference>
<name>A0A2T5TY50_9SPHN</name>
<keyword evidence="2" id="KW-0808">Transferase</keyword>
<dbReference type="SUPFAM" id="SSF53448">
    <property type="entry name" value="Nucleotide-diphospho-sugar transferases"/>
    <property type="match status" value="1"/>
</dbReference>
<proteinExistence type="predicted"/>
<accession>A0A2T5TY50</accession>
<dbReference type="Proteomes" id="UP000244013">
    <property type="component" value="Unassembled WGS sequence"/>
</dbReference>
<evidence type="ECO:0000313" key="3">
    <source>
        <dbReference type="Proteomes" id="UP000244013"/>
    </source>
</evidence>
<gene>
    <name evidence="2" type="ORF">C8J25_11124</name>
</gene>
<dbReference type="GeneID" id="91007562"/>
<dbReference type="EMBL" id="QAYE01000011">
    <property type="protein sequence ID" value="PTW44188.1"/>
    <property type="molecule type" value="Genomic_DNA"/>
</dbReference>
<dbReference type="InterPro" id="IPR029044">
    <property type="entry name" value="Nucleotide-diphossugar_trans"/>
</dbReference>
<dbReference type="PANTHER" id="PTHR43685">
    <property type="entry name" value="GLYCOSYLTRANSFERASE"/>
    <property type="match status" value="1"/>
</dbReference>
<dbReference type="CDD" id="cd00761">
    <property type="entry name" value="Glyco_tranf_GTA_type"/>
    <property type="match status" value="1"/>
</dbReference>
<dbReference type="PANTHER" id="PTHR43685:SF2">
    <property type="entry name" value="GLYCOSYLTRANSFERASE 2-LIKE DOMAIN-CONTAINING PROTEIN"/>
    <property type="match status" value="1"/>
</dbReference>
<evidence type="ECO:0000259" key="1">
    <source>
        <dbReference type="Pfam" id="PF00535"/>
    </source>
</evidence>
<protein>
    <submittedName>
        <fullName evidence="2">Glycosyltransferase involved in cell wall biosynthesis</fullName>
    </submittedName>
</protein>
<evidence type="ECO:0000313" key="2">
    <source>
        <dbReference type="EMBL" id="PTW44188.1"/>
    </source>
</evidence>
<reference evidence="2 3" key="1">
    <citation type="submission" date="2018-04" db="EMBL/GenBank/DDBJ databases">
        <title>Genomic Encyclopedia of Type Strains, Phase III (KMG-III): the genomes of soil and plant-associated and newly described type strains.</title>
        <authorList>
            <person name="Whitman W."/>
        </authorList>
    </citation>
    <scope>NUCLEOTIDE SEQUENCE [LARGE SCALE GENOMIC DNA]</scope>
    <source>
        <strain evidence="2 3">MA-olki</strain>
    </source>
</reference>
<dbReference type="OrthoDB" id="114108at2"/>
<comment type="caution">
    <text evidence="2">The sequence shown here is derived from an EMBL/GenBank/DDBJ whole genome shotgun (WGS) entry which is preliminary data.</text>
</comment>
<dbReference type="InterPro" id="IPR050834">
    <property type="entry name" value="Glycosyltransf_2"/>
</dbReference>